<dbReference type="InterPro" id="IPR002192">
    <property type="entry name" value="PPDK_AMP/ATP-bd"/>
</dbReference>
<evidence type="ECO:0000256" key="12">
    <source>
        <dbReference type="ARBA" id="ARBA00022842"/>
    </source>
</evidence>
<protein>
    <recommendedName>
        <fullName evidence="6">Phosphoenolpyruvate synthase</fullName>
        <ecNumber evidence="5">2.7.9.2</ecNumber>
    </recommendedName>
    <alternativeName>
        <fullName evidence="13">Pyruvate, water dikinase</fullName>
    </alternativeName>
</protein>
<comment type="similarity">
    <text evidence="4">Belongs to the PEP-utilizing enzyme family.</text>
</comment>
<evidence type="ECO:0000256" key="1">
    <source>
        <dbReference type="ARBA" id="ARBA00001946"/>
    </source>
</evidence>
<evidence type="ECO:0000256" key="9">
    <source>
        <dbReference type="ARBA" id="ARBA00022741"/>
    </source>
</evidence>
<accession>A0A1G1YX79</accession>
<feature type="domain" description="Pyruvate phosphate dikinase AMP/ATP-binding" evidence="15">
    <location>
        <begin position="46"/>
        <end position="256"/>
    </location>
</feature>
<dbReference type="PANTHER" id="PTHR43030:SF1">
    <property type="entry name" value="PHOSPHOENOLPYRUVATE SYNTHASE"/>
    <property type="match status" value="1"/>
</dbReference>
<evidence type="ECO:0000256" key="5">
    <source>
        <dbReference type="ARBA" id="ARBA00011996"/>
    </source>
</evidence>
<proteinExistence type="inferred from homology"/>
<dbReference type="PANTHER" id="PTHR43030">
    <property type="entry name" value="PHOSPHOENOLPYRUVATE SYNTHASE"/>
    <property type="match status" value="1"/>
</dbReference>
<evidence type="ECO:0000256" key="11">
    <source>
        <dbReference type="ARBA" id="ARBA00022840"/>
    </source>
</evidence>
<keyword evidence="11" id="KW-0067">ATP-binding</keyword>
<evidence type="ECO:0000313" key="17">
    <source>
        <dbReference type="Proteomes" id="UP000178179"/>
    </source>
</evidence>
<dbReference type="GO" id="GO:0046872">
    <property type="term" value="F:metal ion binding"/>
    <property type="evidence" value="ECO:0007669"/>
    <property type="project" value="UniProtKB-KW"/>
</dbReference>
<evidence type="ECO:0000256" key="3">
    <source>
        <dbReference type="ARBA" id="ARBA00004742"/>
    </source>
</evidence>
<dbReference type="InterPro" id="IPR006319">
    <property type="entry name" value="PEP_synth"/>
</dbReference>
<dbReference type="AlphaFoldDB" id="A0A1G1YX79"/>
<comment type="pathway">
    <text evidence="3">Carbohydrate biosynthesis; gluconeogenesis.</text>
</comment>
<dbReference type="SUPFAM" id="SSF56059">
    <property type="entry name" value="Glutathione synthetase ATP-binding domain-like"/>
    <property type="match status" value="1"/>
</dbReference>
<keyword evidence="9" id="KW-0547">Nucleotide-binding</keyword>
<evidence type="ECO:0000256" key="10">
    <source>
        <dbReference type="ARBA" id="ARBA00022777"/>
    </source>
</evidence>
<dbReference type="Proteomes" id="UP000178179">
    <property type="component" value="Unassembled WGS sequence"/>
</dbReference>
<evidence type="ECO:0000256" key="8">
    <source>
        <dbReference type="ARBA" id="ARBA00022723"/>
    </source>
</evidence>
<reference evidence="16 17" key="1">
    <citation type="journal article" date="2016" name="Nat. Commun.">
        <title>Thousands of microbial genomes shed light on interconnected biogeochemical processes in an aquifer system.</title>
        <authorList>
            <person name="Anantharaman K."/>
            <person name="Brown C.T."/>
            <person name="Hug L.A."/>
            <person name="Sharon I."/>
            <person name="Castelle C.J."/>
            <person name="Probst A.J."/>
            <person name="Thomas B.C."/>
            <person name="Singh A."/>
            <person name="Wilkins M.J."/>
            <person name="Karaoz U."/>
            <person name="Brodie E.L."/>
            <person name="Williams K.H."/>
            <person name="Hubbard S.S."/>
            <person name="Banfield J.F."/>
        </authorList>
    </citation>
    <scope>NUCLEOTIDE SEQUENCE [LARGE SCALE GENOMIC DNA]</scope>
</reference>
<dbReference type="GO" id="GO:0008986">
    <property type="term" value="F:pyruvate, water dikinase activity"/>
    <property type="evidence" value="ECO:0007669"/>
    <property type="project" value="UniProtKB-EC"/>
</dbReference>
<dbReference type="Pfam" id="PF01326">
    <property type="entry name" value="PPDK_N"/>
    <property type="match status" value="1"/>
</dbReference>
<keyword evidence="12" id="KW-0460">Magnesium</keyword>
<keyword evidence="8" id="KW-0479">Metal-binding</keyword>
<dbReference type="EMBL" id="MHIS01000002">
    <property type="protein sequence ID" value="OGY56985.1"/>
    <property type="molecule type" value="Genomic_DNA"/>
</dbReference>
<keyword evidence="10" id="KW-0418">Kinase</keyword>
<evidence type="ECO:0000256" key="13">
    <source>
        <dbReference type="ARBA" id="ARBA00033470"/>
    </source>
</evidence>
<comment type="cofactor">
    <cofactor evidence="1">
        <name>Mg(2+)</name>
        <dbReference type="ChEBI" id="CHEBI:18420"/>
    </cofactor>
</comment>
<gene>
    <name evidence="16" type="ORF">A2119_01210</name>
</gene>
<dbReference type="InterPro" id="IPR013815">
    <property type="entry name" value="ATP_grasp_subdomain_1"/>
</dbReference>
<comment type="caution">
    <text evidence="16">The sequence shown here is derived from an EMBL/GenBank/DDBJ whole genome shotgun (WGS) entry which is preliminary data.</text>
</comment>
<dbReference type="Gene3D" id="3.30.1490.20">
    <property type="entry name" value="ATP-grasp fold, A domain"/>
    <property type="match status" value="2"/>
</dbReference>
<keyword evidence="7" id="KW-0808">Transferase</keyword>
<comment type="catalytic activity">
    <reaction evidence="14">
        <text>pyruvate + ATP + H2O = phosphoenolpyruvate + AMP + phosphate + 2 H(+)</text>
        <dbReference type="Rhea" id="RHEA:11364"/>
        <dbReference type="ChEBI" id="CHEBI:15361"/>
        <dbReference type="ChEBI" id="CHEBI:15377"/>
        <dbReference type="ChEBI" id="CHEBI:15378"/>
        <dbReference type="ChEBI" id="CHEBI:30616"/>
        <dbReference type="ChEBI" id="CHEBI:43474"/>
        <dbReference type="ChEBI" id="CHEBI:58702"/>
        <dbReference type="ChEBI" id="CHEBI:456215"/>
        <dbReference type="EC" id="2.7.9.2"/>
    </reaction>
</comment>
<evidence type="ECO:0000256" key="7">
    <source>
        <dbReference type="ARBA" id="ARBA00022679"/>
    </source>
</evidence>
<dbReference type="GO" id="GO:0005524">
    <property type="term" value="F:ATP binding"/>
    <property type="evidence" value="ECO:0007669"/>
    <property type="project" value="UniProtKB-KW"/>
</dbReference>
<comment type="function">
    <text evidence="2">Catalyzes the phosphorylation of pyruvate to phosphoenolpyruvate.</text>
</comment>
<dbReference type="Gene3D" id="3.30.470.20">
    <property type="entry name" value="ATP-grasp fold, B domain"/>
    <property type="match status" value="2"/>
</dbReference>
<name>A0A1G1YX79_9BACT</name>
<organism evidence="16 17">
    <name type="scientific">Candidatus Colwellbacteria bacterium GWA2_46_10</name>
    <dbReference type="NCBI Taxonomy" id="1797684"/>
    <lineage>
        <taxon>Bacteria</taxon>
        <taxon>Candidatus Colwelliibacteriota</taxon>
    </lineage>
</organism>
<evidence type="ECO:0000256" key="6">
    <source>
        <dbReference type="ARBA" id="ARBA00021623"/>
    </source>
</evidence>
<dbReference type="EC" id="2.7.9.2" evidence="5"/>
<sequence length="258" mass="28861">MKYILSLQDPLARDPSVTGGKGATLAELIRGLFSVPSGFVFTIEAHKTFSKQGIPREIQQEVLQKFDDLNVDKVAVRSSASVEDQKGASWAGQFETYLNTSRDRLIERIEDCWKSVESERAKSYAKASGIDPRDISIAVVIQKMIQANVSGVCFTLHPNAQNRNQLVVEAISGLGEALVQGAVTPDTYIVDRESMELTDIKINPRGTTQKLLDDQIQNLSRICIDIEKHFKYPQDIEWVLENGDFYIVQSRPITTIED</sequence>
<evidence type="ECO:0000259" key="15">
    <source>
        <dbReference type="Pfam" id="PF01326"/>
    </source>
</evidence>
<evidence type="ECO:0000256" key="2">
    <source>
        <dbReference type="ARBA" id="ARBA00002988"/>
    </source>
</evidence>
<evidence type="ECO:0000256" key="4">
    <source>
        <dbReference type="ARBA" id="ARBA00007837"/>
    </source>
</evidence>
<evidence type="ECO:0000256" key="14">
    <source>
        <dbReference type="ARBA" id="ARBA00047700"/>
    </source>
</evidence>
<evidence type="ECO:0000313" key="16">
    <source>
        <dbReference type="EMBL" id="OGY56985.1"/>
    </source>
</evidence>